<keyword evidence="2 4" id="KW-0479">Metal-binding</keyword>
<protein>
    <submittedName>
        <fullName evidence="7">C-type cytochrome</fullName>
    </submittedName>
</protein>
<dbReference type="Gene3D" id="1.10.760.10">
    <property type="entry name" value="Cytochrome c-like domain"/>
    <property type="match status" value="2"/>
</dbReference>
<evidence type="ECO:0000256" key="5">
    <source>
        <dbReference type="SAM" id="SignalP"/>
    </source>
</evidence>
<dbReference type="InterPro" id="IPR009056">
    <property type="entry name" value="Cyt_c-like_dom"/>
</dbReference>
<proteinExistence type="predicted"/>
<keyword evidence="3 4" id="KW-0408">Iron</keyword>
<evidence type="ECO:0000313" key="8">
    <source>
        <dbReference type="Proteomes" id="UP000613266"/>
    </source>
</evidence>
<feature type="chain" id="PRO_5036699738" evidence="5">
    <location>
        <begin position="27"/>
        <end position="235"/>
    </location>
</feature>
<dbReference type="Pfam" id="PF13442">
    <property type="entry name" value="Cytochrome_CBB3"/>
    <property type="match status" value="1"/>
</dbReference>
<organism evidence="7 8">
    <name type="scientific">Inhella proteolytica</name>
    <dbReference type="NCBI Taxonomy" id="2795029"/>
    <lineage>
        <taxon>Bacteria</taxon>
        <taxon>Pseudomonadati</taxon>
        <taxon>Pseudomonadota</taxon>
        <taxon>Betaproteobacteria</taxon>
        <taxon>Burkholderiales</taxon>
        <taxon>Sphaerotilaceae</taxon>
        <taxon>Inhella</taxon>
    </lineage>
</organism>
<keyword evidence="5" id="KW-0732">Signal</keyword>
<evidence type="ECO:0000256" key="4">
    <source>
        <dbReference type="PROSITE-ProRule" id="PRU00433"/>
    </source>
</evidence>
<accession>A0A931J5R3</accession>
<evidence type="ECO:0000259" key="6">
    <source>
        <dbReference type="PROSITE" id="PS51007"/>
    </source>
</evidence>
<dbReference type="EMBL" id="JAEDAK010000014">
    <property type="protein sequence ID" value="MBH9578695.1"/>
    <property type="molecule type" value="Genomic_DNA"/>
</dbReference>
<keyword evidence="8" id="KW-1185">Reference proteome</keyword>
<dbReference type="GO" id="GO:0046872">
    <property type="term" value="F:metal ion binding"/>
    <property type="evidence" value="ECO:0007669"/>
    <property type="project" value="UniProtKB-KW"/>
</dbReference>
<sequence length="235" mass="24754">MKNPFKLLALAAVVPMAMLASPLAQAGNGADLLKAQCVSCHAVTKPSSSSVERVLSRKGPDLYFAGSKFRREWLEAWLQKPVAIRSGGAMFLNALQPGTGGAFDSLDPAKVPPHPALSAADARDATEALMALRADGLVEPGSFKNEAPNASMAALLFNKLRGCASCHSAKPGAGGVSGAELATAGDRLQPDFIASYLRDPQKFDPHVWMPRLDLNEGDIQKLTAYLSTLKQGAAK</sequence>
<reference evidence="7" key="1">
    <citation type="submission" date="2020-12" db="EMBL/GenBank/DDBJ databases">
        <title>The genome sequence of Inhella sp. 1Y17.</title>
        <authorList>
            <person name="Liu Y."/>
        </authorList>
    </citation>
    <scope>NUCLEOTIDE SEQUENCE</scope>
    <source>
        <strain evidence="7">1Y17</strain>
    </source>
</reference>
<dbReference type="AlphaFoldDB" id="A0A931J5R3"/>
<dbReference type="Proteomes" id="UP000613266">
    <property type="component" value="Unassembled WGS sequence"/>
</dbReference>
<feature type="domain" description="Cytochrome c" evidence="6">
    <location>
        <begin position="148"/>
        <end position="230"/>
    </location>
</feature>
<comment type="caution">
    <text evidence="7">The sequence shown here is derived from an EMBL/GenBank/DDBJ whole genome shotgun (WGS) entry which is preliminary data.</text>
</comment>
<evidence type="ECO:0000313" key="7">
    <source>
        <dbReference type="EMBL" id="MBH9578695.1"/>
    </source>
</evidence>
<dbReference type="PROSITE" id="PS51007">
    <property type="entry name" value="CYTC"/>
    <property type="match status" value="2"/>
</dbReference>
<dbReference type="GO" id="GO:0020037">
    <property type="term" value="F:heme binding"/>
    <property type="evidence" value="ECO:0007669"/>
    <property type="project" value="InterPro"/>
</dbReference>
<evidence type="ECO:0000256" key="3">
    <source>
        <dbReference type="ARBA" id="ARBA00023004"/>
    </source>
</evidence>
<keyword evidence="1 4" id="KW-0349">Heme</keyword>
<name>A0A931J5R3_9BURK</name>
<dbReference type="RefSeq" id="WP_198112466.1">
    <property type="nucleotide sequence ID" value="NZ_JAEDAK010000014.1"/>
</dbReference>
<gene>
    <name evidence="7" type="ORF">I7X39_17520</name>
</gene>
<dbReference type="InterPro" id="IPR036909">
    <property type="entry name" value="Cyt_c-like_dom_sf"/>
</dbReference>
<feature type="signal peptide" evidence="5">
    <location>
        <begin position="1"/>
        <end position="26"/>
    </location>
</feature>
<feature type="domain" description="Cytochrome c" evidence="6">
    <location>
        <begin position="24"/>
        <end position="134"/>
    </location>
</feature>
<evidence type="ECO:0000256" key="1">
    <source>
        <dbReference type="ARBA" id="ARBA00022617"/>
    </source>
</evidence>
<dbReference type="SUPFAM" id="SSF46626">
    <property type="entry name" value="Cytochrome c"/>
    <property type="match status" value="2"/>
</dbReference>
<evidence type="ECO:0000256" key="2">
    <source>
        <dbReference type="ARBA" id="ARBA00022723"/>
    </source>
</evidence>
<dbReference type="GO" id="GO:0009055">
    <property type="term" value="F:electron transfer activity"/>
    <property type="evidence" value="ECO:0007669"/>
    <property type="project" value="InterPro"/>
</dbReference>